<accession>A0A5N6BRK6</accession>
<proteinExistence type="predicted"/>
<dbReference type="RefSeq" id="WP_139576246.1">
    <property type="nucleotide sequence ID" value="NZ_VDMA02000011.1"/>
</dbReference>
<comment type="caution">
    <text evidence="2">The sequence shown here is derived from an EMBL/GenBank/DDBJ whole genome shotgun (WGS) entry which is preliminary data.</text>
</comment>
<reference evidence="2 3" key="1">
    <citation type="submission" date="2019-10" db="EMBL/GenBank/DDBJ databases">
        <title>Nonomuraea sp. nov., isolated from Phyllanthus amarus.</title>
        <authorList>
            <person name="Klykleung N."/>
            <person name="Tanasupawat S."/>
        </authorList>
    </citation>
    <scope>NUCLEOTIDE SEQUENCE [LARGE SCALE GENOMIC DNA]</scope>
    <source>
        <strain evidence="2 3">CR1-09</strain>
    </source>
</reference>
<evidence type="ECO:0008006" key="4">
    <source>
        <dbReference type="Google" id="ProtNLM"/>
    </source>
</evidence>
<sequence>MTATRITWDRASAPRTRTRRSTTTRAPKGDFQAPSARGTWPAFWLTGVDQMEGSSGSPGPSASTYYRARNVYVGRSRA</sequence>
<gene>
    <name evidence="2" type="ORF">FH610_021050</name>
</gene>
<evidence type="ECO:0000256" key="1">
    <source>
        <dbReference type="SAM" id="MobiDB-lite"/>
    </source>
</evidence>
<organism evidence="2 3">
    <name type="scientific">Microbispora catharanthi</name>
    <dbReference type="NCBI Taxonomy" id="1712871"/>
    <lineage>
        <taxon>Bacteria</taxon>
        <taxon>Bacillati</taxon>
        <taxon>Actinomycetota</taxon>
        <taxon>Actinomycetes</taxon>
        <taxon>Streptosporangiales</taxon>
        <taxon>Streptosporangiaceae</taxon>
        <taxon>Microbispora</taxon>
    </lineage>
</organism>
<dbReference type="AlphaFoldDB" id="A0A5N6BRK6"/>
<dbReference type="EMBL" id="VDMA02000011">
    <property type="protein sequence ID" value="KAB8183033.1"/>
    <property type="molecule type" value="Genomic_DNA"/>
</dbReference>
<keyword evidence="3" id="KW-1185">Reference proteome</keyword>
<evidence type="ECO:0000313" key="3">
    <source>
        <dbReference type="Proteomes" id="UP000313066"/>
    </source>
</evidence>
<dbReference type="Proteomes" id="UP000313066">
    <property type="component" value="Unassembled WGS sequence"/>
</dbReference>
<protein>
    <recommendedName>
        <fullName evidence="4">GH16 domain-containing protein</fullName>
    </recommendedName>
</protein>
<name>A0A5N6BRK6_9ACTN</name>
<feature type="region of interest" description="Disordered" evidence="1">
    <location>
        <begin position="1"/>
        <end position="38"/>
    </location>
</feature>
<evidence type="ECO:0000313" key="2">
    <source>
        <dbReference type="EMBL" id="KAB8183033.1"/>
    </source>
</evidence>